<evidence type="ECO:0000259" key="2">
    <source>
        <dbReference type="Pfam" id="PF08704"/>
    </source>
</evidence>
<evidence type="ECO:0000313" key="3">
    <source>
        <dbReference type="EnsemblMetazoa" id="AQUA009151-PA"/>
    </source>
</evidence>
<organism evidence="3 4">
    <name type="scientific">Anopheles quadriannulatus</name>
    <name type="common">Mosquito</name>
    <dbReference type="NCBI Taxonomy" id="34691"/>
    <lineage>
        <taxon>Eukaryota</taxon>
        <taxon>Metazoa</taxon>
        <taxon>Ecdysozoa</taxon>
        <taxon>Arthropoda</taxon>
        <taxon>Hexapoda</taxon>
        <taxon>Insecta</taxon>
        <taxon>Pterygota</taxon>
        <taxon>Neoptera</taxon>
        <taxon>Endopterygota</taxon>
        <taxon>Diptera</taxon>
        <taxon>Nematocera</taxon>
        <taxon>Culicoidea</taxon>
        <taxon>Culicidae</taxon>
        <taxon>Anophelinae</taxon>
        <taxon>Anopheles</taxon>
    </lineage>
</organism>
<dbReference type="Gene3D" id="3.40.50.150">
    <property type="entry name" value="Vaccinia Virus protein VP39"/>
    <property type="match status" value="1"/>
</dbReference>
<name>A0A182XH33_ANOQN</name>
<keyword evidence="4" id="KW-1185">Reference proteome</keyword>
<dbReference type="InterPro" id="IPR049470">
    <property type="entry name" value="TRM61_C"/>
</dbReference>
<proteinExistence type="predicted"/>
<feature type="transmembrane region" description="Helical" evidence="1">
    <location>
        <begin position="361"/>
        <end position="383"/>
    </location>
</feature>
<protein>
    <recommendedName>
        <fullName evidence="2">tRNA (adenine(58)-N(1))-methyltransferase catalytic subunit TRM61 C-terminal domain-containing protein</fullName>
    </recommendedName>
</protein>
<keyword evidence="1" id="KW-1133">Transmembrane helix</keyword>
<evidence type="ECO:0000256" key="1">
    <source>
        <dbReference type="SAM" id="Phobius"/>
    </source>
</evidence>
<feature type="domain" description="tRNA (adenine(58)-N(1))-methyltransferase catalytic subunit TRM61 C-terminal" evidence="2">
    <location>
        <begin position="5"/>
        <end position="79"/>
    </location>
</feature>
<sequence length="449" mass="49969">MPAGTGGRICSFSPCIEQSMRVCEALGKCGFIEVQNIEVLQVEDCVRTRNVPVMELDFLKTKRTETDGKDMKTPRESKKYITSTAPNTMAGHTGSFPTVVSIDPNSCRTMQLLQLLVEVAAPLALVIVDVKGLLLERPCFYQGNSWKGINGLNRRARPVSMMGETAGHNPFNTFPGMEQYGNCIEVHVSLVYITINITIVCGSGLGVMSNEEEPYPSHRRQPYCPVYTSNVKWPIENLVYLEYDVRRFELSSCVPLNETHSYHGHLLLTDDIETRGYLHRAQLPMWRQKLQQPGTVPFQFEGNCSECNFRNEYITLVPRVRLDKDEPPLEAEPYCTDGELGDHKPPRSHITMMLNGATSDLMMKLLIPAAMLFGGVLLFRFCICNKKSTKATVAPMNQGYHPLYVMPNNLVSMAISSSISVCSSVEIVPVARRPTFSVQAGAAASTSAR</sequence>
<dbReference type="AlphaFoldDB" id="A0A182XH33"/>
<accession>A0A182XH33</accession>
<dbReference type="EnsemblMetazoa" id="AQUA009151-RA">
    <property type="protein sequence ID" value="AQUA009151-PA"/>
    <property type="gene ID" value="AQUA009151"/>
</dbReference>
<dbReference type="STRING" id="34691.A0A182XH33"/>
<evidence type="ECO:0000313" key="4">
    <source>
        <dbReference type="Proteomes" id="UP000076407"/>
    </source>
</evidence>
<dbReference type="Pfam" id="PF08704">
    <property type="entry name" value="GCD14"/>
    <property type="match status" value="1"/>
</dbReference>
<dbReference type="VEuPathDB" id="VectorBase:AQUA009151"/>
<keyword evidence="1" id="KW-0812">Transmembrane</keyword>
<dbReference type="InterPro" id="IPR029063">
    <property type="entry name" value="SAM-dependent_MTases_sf"/>
</dbReference>
<dbReference type="Proteomes" id="UP000076407">
    <property type="component" value="Unassembled WGS sequence"/>
</dbReference>
<keyword evidence="1" id="KW-0472">Membrane</keyword>
<reference evidence="3" key="1">
    <citation type="submission" date="2020-05" db="UniProtKB">
        <authorList>
            <consortium name="EnsemblMetazoa"/>
        </authorList>
    </citation>
    <scope>IDENTIFICATION</scope>
    <source>
        <strain evidence="3">SANGQUA</strain>
    </source>
</reference>